<evidence type="ECO:0000313" key="2">
    <source>
        <dbReference type="EMBL" id="KAG8450052.1"/>
    </source>
</evidence>
<dbReference type="Proteomes" id="UP000812440">
    <property type="component" value="Chromosome 6"/>
</dbReference>
<dbReference type="EMBL" id="JAACNH010000005">
    <property type="protein sequence ID" value="KAG8441691.1"/>
    <property type="molecule type" value="Genomic_DNA"/>
</dbReference>
<dbReference type="GO" id="GO:0008081">
    <property type="term" value="F:phosphoric diester hydrolase activity"/>
    <property type="evidence" value="ECO:0007669"/>
    <property type="project" value="InterPro"/>
</dbReference>
<accession>A0A8T2JGH4</accession>
<comment type="caution">
    <text evidence="1">The sequence shown here is derived from an EMBL/GenBank/DDBJ whole genome shotgun (WGS) entry which is preliminary data.</text>
</comment>
<dbReference type="OrthoDB" id="1046782at2759"/>
<protein>
    <recommendedName>
        <fullName evidence="4">Phosphatidylinositol-specific phospholipase C X domain-containing protein</fullName>
    </recommendedName>
</protein>
<organism evidence="1 3">
    <name type="scientific">Hymenochirus boettgeri</name>
    <name type="common">Congo dwarf clawed frog</name>
    <dbReference type="NCBI Taxonomy" id="247094"/>
    <lineage>
        <taxon>Eukaryota</taxon>
        <taxon>Metazoa</taxon>
        <taxon>Chordata</taxon>
        <taxon>Craniata</taxon>
        <taxon>Vertebrata</taxon>
        <taxon>Euteleostomi</taxon>
        <taxon>Amphibia</taxon>
        <taxon>Batrachia</taxon>
        <taxon>Anura</taxon>
        <taxon>Pipoidea</taxon>
        <taxon>Pipidae</taxon>
        <taxon>Pipinae</taxon>
        <taxon>Hymenochirus</taxon>
    </lineage>
</organism>
<sequence>MKNVNKKSYTNINKCEQWMAQLPEKLLDVPLYYLSVPGSHDSMSYCLDKTSPLDPQLPVTLSIFEKFMPCITRTIILRWSTTQTLSVAEQLNAGIRYLDLRIGHRPGDPTTALYFVHGFFTSLTVKGIFLEISAWLHTHPMEVLILDCRITQEFTPELHLHLISCINSIFGYRLCPNHEVPTLRRMWKMGYQVILSYDATIAHKYHYLWPSIPYWWADTTRTSKLIQYLEKKKQKGRPVGFFVAGLNLTEDTLYIVTHPFGSLKKLTLPKLPILYFWVQKQCPGEYRDSTNIVAEDLIGSDCFVSAVINLNSKLVWEKQHLD</sequence>
<dbReference type="InterPro" id="IPR017946">
    <property type="entry name" value="PLC-like_Pdiesterase_TIM-brl"/>
</dbReference>
<keyword evidence="3" id="KW-1185">Reference proteome</keyword>
<gene>
    <name evidence="1" type="ORF">GDO86_010756</name>
    <name evidence="2" type="ORF">GDO86_016659</name>
</gene>
<evidence type="ECO:0000313" key="1">
    <source>
        <dbReference type="EMBL" id="KAG8441691.1"/>
    </source>
</evidence>
<reference evidence="1" key="1">
    <citation type="thesis" date="2020" institute="ProQuest LLC" country="789 East Eisenhower Parkway, Ann Arbor, MI, USA">
        <title>Comparative Genomics and Chromosome Evolution.</title>
        <authorList>
            <person name="Mudd A.B."/>
        </authorList>
    </citation>
    <scope>NUCLEOTIDE SEQUENCE</scope>
    <source>
        <strain evidence="1">Female2</strain>
        <tissue evidence="1">Blood</tissue>
    </source>
</reference>
<evidence type="ECO:0000313" key="3">
    <source>
        <dbReference type="Proteomes" id="UP000812440"/>
    </source>
</evidence>
<dbReference type="GO" id="GO:0006629">
    <property type="term" value="P:lipid metabolic process"/>
    <property type="evidence" value="ECO:0007669"/>
    <property type="project" value="InterPro"/>
</dbReference>
<dbReference type="SUPFAM" id="SSF51695">
    <property type="entry name" value="PLC-like phosphodiesterases"/>
    <property type="match status" value="1"/>
</dbReference>
<dbReference type="Gene3D" id="3.20.20.190">
    <property type="entry name" value="Phosphatidylinositol (PI) phosphodiesterase"/>
    <property type="match status" value="1"/>
</dbReference>
<proteinExistence type="predicted"/>
<dbReference type="PANTHER" id="PTHR13593">
    <property type="match status" value="1"/>
</dbReference>
<dbReference type="EMBL" id="JAACNH010000003">
    <property type="protein sequence ID" value="KAG8450052.1"/>
    <property type="molecule type" value="Genomic_DNA"/>
</dbReference>
<dbReference type="Proteomes" id="UP000812440">
    <property type="component" value="Chromosome 8_10"/>
</dbReference>
<dbReference type="AlphaFoldDB" id="A0A8T2JGH4"/>
<dbReference type="PANTHER" id="PTHR13593:SF24">
    <property type="entry name" value="PI-PLC X DOMAIN-CONTAINING PROTEIN 1"/>
    <property type="match status" value="1"/>
</dbReference>
<dbReference type="InterPro" id="IPR051057">
    <property type="entry name" value="PI-PLC_domain"/>
</dbReference>
<evidence type="ECO:0008006" key="4">
    <source>
        <dbReference type="Google" id="ProtNLM"/>
    </source>
</evidence>
<dbReference type="InterPro" id="IPR042158">
    <property type="entry name" value="PLCXD1/2/3"/>
</dbReference>
<name>A0A8T2JGH4_9PIPI</name>
<dbReference type="CDD" id="cd08616">
    <property type="entry name" value="PI-PLCXD1c"/>
    <property type="match status" value="1"/>
</dbReference>